<comment type="catalytic activity">
    <reaction evidence="6 9 10">
        <text>4-methyl-5-(2-phosphooxyethyl)-thiazole + 4-amino-2-methyl-5-(diphosphooxymethyl)pyrimidine + H(+) = thiamine phosphate + diphosphate</text>
        <dbReference type="Rhea" id="RHEA:22328"/>
        <dbReference type="ChEBI" id="CHEBI:15378"/>
        <dbReference type="ChEBI" id="CHEBI:33019"/>
        <dbReference type="ChEBI" id="CHEBI:37575"/>
        <dbReference type="ChEBI" id="CHEBI:57841"/>
        <dbReference type="ChEBI" id="CHEBI:58296"/>
        <dbReference type="EC" id="2.5.1.3"/>
    </reaction>
</comment>
<evidence type="ECO:0000256" key="6">
    <source>
        <dbReference type="ARBA" id="ARBA00047334"/>
    </source>
</evidence>
<dbReference type="InterPro" id="IPR034291">
    <property type="entry name" value="TMP_synthase"/>
</dbReference>
<evidence type="ECO:0000256" key="2">
    <source>
        <dbReference type="ARBA" id="ARBA00022679"/>
    </source>
</evidence>
<dbReference type="PANTHER" id="PTHR20857">
    <property type="entry name" value="THIAMINE-PHOSPHATE PYROPHOSPHORYLASE"/>
    <property type="match status" value="1"/>
</dbReference>
<comment type="pathway">
    <text evidence="1 9 11">Cofactor biosynthesis; thiamine diphosphate biosynthesis; thiamine phosphate from 4-amino-2-methyl-5-diphosphomethylpyrimidine and 4-methyl-5-(2-phosphoethyl)-thiazole: step 1/1.</text>
</comment>
<feature type="binding site" evidence="9">
    <location>
        <begin position="187"/>
        <end position="188"/>
    </location>
    <ligand>
        <name>2-[(2R,5Z)-2-carboxy-4-methylthiazol-5(2H)-ylidene]ethyl phosphate</name>
        <dbReference type="ChEBI" id="CHEBI:62899"/>
    </ligand>
</feature>
<feature type="binding site" evidence="9">
    <location>
        <begin position="137"/>
        <end position="139"/>
    </location>
    <ligand>
        <name>2-[(2R,5Z)-2-carboxy-4-methylthiazol-5(2H)-ylidene]ethyl phosphate</name>
        <dbReference type="ChEBI" id="CHEBI:62899"/>
    </ligand>
</feature>
<evidence type="ECO:0000256" key="10">
    <source>
        <dbReference type="RuleBase" id="RU003826"/>
    </source>
</evidence>
<evidence type="ECO:0000313" key="13">
    <source>
        <dbReference type="EMBL" id="MBC5715265.1"/>
    </source>
</evidence>
<keyword evidence="14" id="KW-1185">Reference proteome</keyword>
<feature type="binding site" evidence="9">
    <location>
        <position position="140"/>
    </location>
    <ligand>
        <name>4-amino-2-methyl-5-(diphosphooxymethyl)pyrimidine</name>
        <dbReference type="ChEBI" id="CHEBI:57841"/>
    </ligand>
</feature>
<organism evidence="13 14">
    <name type="scientific">Roseburia zhanii</name>
    <dbReference type="NCBI Taxonomy" id="2763064"/>
    <lineage>
        <taxon>Bacteria</taxon>
        <taxon>Bacillati</taxon>
        <taxon>Bacillota</taxon>
        <taxon>Clostridia</taxon>
        <taxon>Lachnospirales</taxon>
        <taxon>Lachnospiraceae</taxon>
        <taxon>Roseburia</taxon>
    </lineage>
</organism>
<comment type="similarity">
    <text evidence="9 10">Belongs to the thiamine-phosphate synthase family.</text>
</comment>
<dbReference type="GO" id="GO:0005737">
    <property type="term" value="C:cytoplasm"/>
    <property type="evidence" value="ECO:0007669"/>
    <property type="project" value="TreeGrafter"/>
</dbReference>
<comment type="catalytic activity">
    <reaction evidence="7 9 10">
        <text>2-(2-carboxy-4-methylthiazol-5-yl)ethyl phosphate + 4-amino-2-methyl-5-(diphosphooxymethyl)pyrimidine + 2 H(+) = thiamine phosphate + CO2 + diphosphate</text>
        <dbReference type="Rhea" id="RHEA:47848"/>
        <dbReference type="ChEBI" id="CHEBI:15378"/>
        <dbReference type="ChEBI" id="CHEBI:16526"/>
        <dbReference type="ChEBI" id="CHEBI:33019"/>
        <dbReference type="ChEBI" id="CHEBI:37575"/>
        <dbReference type="ChEBI" id="CHEBI:57841"/>
        <dbReference type="ChEBI" id="CHEBI:62890"/>
        <dbReference type="EC" id="2.5.1.3"/>
    </reaction>
</comment>
<feature type="domain" description="Thiamine phosphate synthase/TenI" evidence="12">
    <location>
        <begin position="10"/>
        <end position="190"/>
    </location>
</feature>
<dbReference type="Pfam" id="PF02581">
    <property type="entry name" value="TMP-TENI"/>
    <property type="match status" value="1"/>
</dbReference>
<dbReference type="GO" id="GO:0000287">
    <property type="term" value="F:magnesium ion binding"/>
    <property type="evidence" value="ECO:0007669"/>
    <property type="project" value="UniProtKB-UniRule"/>
</dbReference>
<dbReference type="NCBIfam" id="TIGR00693">
    <property type="entry name" value="thiE"/>
    <property type="match status" value="1"/>
</dbReference>
<comment type="cofactor">
    <cofactor evidence="9">
        <name>Mg(2+)</name>
        <dbReference type="ChEBI" id="CHEBI:18420"/>
    </cofactor>
    <text evidence="9">Binds 1 Mg(2+) ion per subunit.</text>
</comment>
<proteinExistence type="inferred from homology"/>
<feature type="binding site" evidence="9">
    <location>
        <position position="111"/>
    </location>
    <ligand>
        <name>4-amino-2-methyl-5-(diphosphooxymethyl)pyrimidine</name>
        <dbReference type="ChEBI" id="CHEBI:57841"/>
    </ligand>
</feature>
<evidence type="ECO:0000256" key="7">
    <source>
        <dbReference type="ARBA" id="ARBA00047851"/>
    </source>
</evidence>
<dbReference type="GO" id="GO:0004789">
    <property type="term" value="F:thiamine-phosphate diphosphorylase activity"/>
    <property type="evidence" value="ECO:0007669"/>
    <property type="project" value="UniProtKB-UniRule"/>
</dbReference>
<dbReference type="RefSeq" id="WP_186867676.1">
    <property type="nucleotide sequence ID" value="NZ_JACOPH010000016.1"/>
</dbReference>
<dbReference type="EC" id="2.5.1.3" evidence="9"/>
<evidence type="ECO:0000313" key="14">
    <source>
        <dbReference type="Proteomes" id="UP000606720"/>
    </source>
</evidence>
<gene>
    <name evidence="9 13" type="primary">thiE</name>
    <name evidence="13" type="ORF">H8S17_13825</name>
</gene>
<feature type="binding site" evidence="9">
    <location>
        <begin position="40"/>
        <end position="44"/>
    </location>
    <ligand>
        <name>4-amino-2-methyl-5-(diphosphooxymethyl)pyrimidine</name>
        <dbReference type="ChEBI" id="CHEBI:57841"/>
    </ligand>
</feature>
<dbReference type="Proteomes" id="UP000606720">
    <property type="component" value="Unassembled WGS sequence"/>
</dbReference>
<feature type="binding site" evidence="9">
    <location>
        <position position="72"/>
    </location>
    <ligand>
        <name>4-amino-2-methyl-5-(diphosphooxymethyl)pyrimidine</name>
        <dbReference type="ChEBI" id="CHEBI:57841"/>
    </ligand>
</feature>
<comment type="catalytic activity">
    <reaction evidence="8 9 10">
        <text>2-[(2R,5Z)-2-carboxy-4-methylthiazol-5(2H)-ylidene]ethyl phosphate + 4-amino-2-methyl-5-(diphosphooxymethyl)pyrimidine + 2 H(+) = thiamine phosphate + CO2 + diphosphate</text>
        <dbReference type="Rhea" id="RHEA:47844"/>
        <dbReference type="ChEBI" id="CHEBI:15378"/>
        <dbReference type="ChEBI" id="CHEBI:16526"/>
        <dbReference type="ChEBI" id="CHEBI:33019"/>
        <dbReference type="ChEBI" id="CHEBI:37575"/>
        <dbReference type="ChEBI" id="CHEBI:57841"/>
        <dbReference type="ChEBI" id="CHEBI:62899"/>
        <dbReference type="EC" id="2.5.1.3"/>
    </reaction>
</comment>
<evidence type="ECO:0000256" key="9">
    <source>
        <dbReference type="HAMAP-Rule" id="MF_00097"/>
    </source>
</evidence>
<feature type="binding site" evidence="9">
    <location>
        <position position="73"/>
    </location>
    <ligand>
        <name>Mg(2+)</name>
        <dbReference type="ChEBI" id="CHEBI:18420"/>
    </ligand>
</feature>
<dbReference type="HAMAP" id="MF_00097">
    <property type="entry name" value="TMP_synthase"/>
    <property type="match status" value="1"/>
</dbReference>
<keyword evidence="4 9" id="KW-0460">Magnesium</keyword>
<dbReference type="PANTHER" id="PTHR20857:SF23">
    <property type="entry name" value="THIAMINE BIOSYNTHETIC BIFUNCTIONAL ENZYME"/>
    <property type="match status" value="1"/>
</dbReference>
<dbReference type="CDD" id="cd00564">
    <property type="entry name" value="TMP_TenI"/>
    <property type="match status" value="1"/>
</dbReference>
<evidence type="ECO:0000259" key="12">
    <source>
        <dbReference type="Pfam" id="PF02581"/>
    </source>
</evidence>
<reference evidence="13" key="1">
    <citation type="submission" date="2020-08" db="EMBL/GenBank/DDBJ databases">
        <title>Genome public.</title>
        <authorList>
            <person name="Liu C."/>
            <person name="Sun Q."/>
        </authorList>
    </citation>
    <scope>NUCLEOTIDE SEQUENCE</scope>
    <source>
        <strain evidence="13">BX1005</strain>
    </source>
</reference>
<keyword evidence="3 9" id="KW-0479">Metal-binding</keyword>
<accession>A0A923LQG3</accession>
<name>A0A923LQG3_9FIRM</name>
<dbReference type="FunFam" id="3.20.20.70:FF:000096">
    <property type="entry name" value="Thiamine-phosphate synthase"/>
    <property type="match status" value="1"/>
</dbReference>
<dbReference type="GO" id="GO:0009229">
    <property type="term" value="P:thiamine diphosphate biosynthetic process"/>
    <property type="evidence" value="ECO:0007669"/>
    <property type="project" value="UniProtKB-UniRule"/>
</dbReference>
<evidence type="ECO:0000256" key="5">
    <source>
        <dbReference type="ARBA" id="ARBA00022977"/>
    </source>
</evidence>
<dbReference type="InterPro" id="IPR022998">
    <property type="entry name" value="ThiamineP_synth_TenI"/>
</dbReference>
<dbReference type="InterPro" id="IPR036206">
    <property type="entry name" value="ThiamineP_synth_sf"/>
</dbReference>
<evidence type="ECO:0000256" key="4">
    <source>
        <dbReference type="ARBA" id="ARBA00022842"/>
    </source>
</evidence>
<evidence type="ECO:0000256" key="11">
    <source>
        <dbReference type="RuleBase" id="RU004253"/>
    </source>
</evidence>
<protein>
    <recommendedName>
        <fullName evidence="9">Thiamine-phosphate synthase</fullName>
        <shortName evidence="9">TP synthase</shortName>
        <shortName evidence="9">TPS</shortName>
        <ecNumber evidence="9">2.5.1.3</ecNumber>
    </recommendedName>
    <alternativeName>
        <fullName evidence="9">Thiamine-phosphate pyrophosphorylase</fullName>
        <shortName evidence="9">TMP pyrophosphorylase</shortName>
        <shortName evidence="9">TMP-PPase</shortName>
    </alternativeName>
</protein>
<dbReference type="SUPFAM" id="SSF51391">
    <property type="entry name" value="Thiamin phosphate synthase"/>
    <property type="match status" value="1"/>
</dbReference>
<evidence type="ECO:0000256" key="3">
    <source>
        <dbReference type="ARBA" id="ARBA00022723"/>
    </source>
</evidence>
<comment type="function">
    <text evidence="9">Condenses 4-methyl-5-(beta-hydroxyethyl)thiazole monophosphate (THZ-P) and 2-methyl-4-amino-5-hydroxymethyl pyrimidine pyrophosphate (HMP-PP) to form thiamine monophosphate (TMP).</text>
</comment>
<keyword evidence="2 9" id="KW-0808">Transferase</keyword>
<dbReference type="InterPro" id="IPR013785">
    <property type="entry name" value="Aldolase_TIM"/>
</dbReference>
<dbReference type="AlphaFoldDB" id="A0A923LQG3"/>
<dbReference type="Gene3D" id="3.20.20.70">
    <property type="entry name" value="Aldolase class I"/>
    <property type="match status" value="1"/>
</dbReference>
<evidence type="ECO:0000256" key="1">
    <source>
        <dbReference type="ARBA" id="ARBA00005165"/>
    </source>
</evidence>
<comment type="caution">
    <text evidence="13">The sequence shown here is derived from an EMBL/GenBank/DDBJ whole genome shotgun (WGS) entry which is preliminary data.</text>
</comment>
<evidence type="ECO:0000256" key="8">
    <source>
        <dbReference type="ARBA" id="ARBA00047883"/>
    </source>
</evidence>
<keyword evidence="5 9" id="KW-0784">Thiamine biosynthesis</keyword>
<dbReference type="GO" id="GO:0009228">
    <property type="term" value="P:thiamine biosynthetic process"/>
    <property type="evidence" value="ECO:0007669"/>
    <property type="project" value="UniProtKB-KW"/>
</dbReference>
<feature type="binding site" evidence="9">
    <location>
        <position position="92"/>
    </location>
    <ligand>
        <name>Mg(2+)</name>
        <dbReference type="ChEBI" id="CHEBI:18420"/>
    </ligand>
</feature>
<feature type="binding site" evidence="9">
    <location>
        <position position="167"/>
    </location>
    <ligand>
        <name>2-[(2R,5Z)-2-carboxy-4-methylthiazol-5(2H)-ylidene]ethyl phosphate</name>
        <dbReference type="ChEBI" id="CHEBI:62899"/>
    </ligand>
</feature>
<dbReference type="EMBL" id="JACOPH010000016">
    <property type="protein sequence ID" value="MBC5715265.1"/>
    <property type="molecule type" value="Genomic_DNA"/>
</dbReference>
<sequence length="212" mass="22758">MNCTEEQLRLYGVTDRSWLHGKTLYEQVEAALKGGVTCLQLREKQLDHDAFLQEAVELKELCHRYHVPLIINDNVEIAKEMDADGVHVGQGDMQIAKVREILGEDKIIGVTARTVAQAEAAETAGADYIGSGAVFGSGTKLDAKALEHQIFSEICHSVKIPVVAIGGINGENILQLKGLGAKGAAVVSGIFAQEDVGAAAEDLKKKVLEIID</sequence>